<protein>
    <recommendedName>
        <fullName evidence="2">GIY-YIG domain-containing protein</fullName>
    </recommendedName>
</protein>
<evidence type="ECO:0000313" key="4">
    <source>
        <dbReference type="Proteomes" id="UP000178969"/>
    </source>
</evidence>
<gene>
    <name evidence="3" type="ORF">A3A25_03450</name>
</gene>
<dbReference type="STRING" id="1797299.A3A25_03450"/>
<dbReference type="PROSITE" id="PS50164">
    <property type="entry name" value="GIY_YIG"/>
    <property type="match status" value="1"/>
</dbReference>
<sequence>MSYFVYILECADKSLYVGCTNDLERRIKQHNDSKWGAHYTKIRRPVELKYKEILKTLKEARQREREIKGWRREKKFALINS</sequence>
<dbReference type="SUPFAM" id="SSF82771">
    <property type="entry name" value="GIY-YIG endonuclease"/>
    <property type="match status" value="1"/>
</dbReference>
<dbReference type="PANTHER" id="PTHR34477:SF1">
    <property type="entry name" value="UPF0213 PROTEIN YHBQ"/>
    <property type="match status" value="1"/>
</dbReference>
<dbReference type="PANTHER" id="PTHR34477">
    <property type="entry name" value="UPF0213 PROTEIN YHBQ"/>
    <property type="match status" value="1"/>
</dbReference>
<dbReference type="InterPro" id="IPR035901">
    <property type="entry name" value="GIY-YIG_endonuc_sf"/>
</dbReference>
<reference evidence="3 4" key="1">
    <citation type="journal article" date="2016" name="Nat. Commun.">
        <title>Thousands of microbial genomes shed light on interconnected biogeochemical processes in an aquifer system.</title>
        <authorList>
            <person name="Anantharaman K."/>
            <person name="Brown C.T."/>
            <person name="Hug L.A."/>
            <person name="Sharon I."/>
            <person name="Castelle C.J."/>
            <person name="Probst A.J."/>
            <person name="Thomas B.C."/>
            <person name="Singh A."/>
            <person name="Wilkins M.J."/>
            <person name="Karaoz U."/>
            <person name="Brodie E.L."/>
            <person name="Williams K.H."/>
            <person name="Hubbard S.S."/>
            <person name="Banfield J.F."/>
        </authorList>
    </citation>
    <scope>NUCLEOTIDE SEQUENCE [LARGE SCALE GENOMIC DNA]</scope>
</reference>
<evidence type="ECO:0000313" key="3">
    <source>
        <dbReference type="EMBL" id="OGD38880.1"/>
    </source>
</evidence>
<dbReference type="Proteomes" id="UP000178969">
    <property type="component" value="Unassembled WGS sequence"/>
</dbReference>
<evidence type="ECO:0000256" key="1">
    <source>
        <dbReference type="ARBA" id="ARBA00007435"/>
    </source>
</evidence>
<organism evidence="3 4">
    <name type="scientific">Candidatus Azambacteria bacterium RIFCSPLOWO2_01_FULL_46_26</name>
    <dbReference type="NCBI Taxonomy" id="1797299"/>
    <lineage>
        <taxon>Bacteria</taxon>
        <taxon>Candidatus Azamiibacteriota</taxon>
    </lineage>
</organism>
<comment type="caution">
    <text evidence="3">The sequence shown here is derived from an EMBL/GenBank/DDBJ whole genome shotgun (WGS) entry which is preliminary data.</text>
</comment>
<evidence type="ECO:0000259" key="2">
    <source>
        <dbReference type="PROSITE" id="PS50164"/>
    </source>
</evidence>
<feature type="domain" description="GIY-YIG" evidence="2">
    <location>
        <begin position="1"/>
        <end position="77"/>
    </location>
</feature>
<name>A0A1F5C7Q2_9BACT</name>
<dbReference type="Pfam" id="PF01541">
    <property type="entry name" value="GIY-YIG"/>
    <property type="match status" value="1"/>
</dbReference>
<dbReference type="InterPro" id="IPR050190">
    <property type="entry name" value="UPF0213_domain"/>
</dbReference>
<dbReference type="SMART" id="SM00465">
    <property type="entry name" value="GIYc"/>
    <property type="match status" value="1"/>
</dbReference>
<accession>A0A1F5C7Q2</accession>
<comment type="similarity">
    <text evidence="1">Belongs to the UPF0213 family.</text>
</comment>
<dbReference type="InterPro" id="IPR000305">
    <property type="entry name" value="GIY-YIG_endonuc"/>
</dbReference>
<proteinExistence type="inferred from homology"/>
<dbReference type="CDD" id="cd10456">
    <property type="entry name" value="GIY-YIG_UPF0213"/>
    <property type="match status" value="1"/>
</dbReference>
<dbReference type="AlphaFoldDB" id="A0A1F5C7Q2"/>
<dbReference type="EMBL" id="MEYT01000023">
    <property type="protein sequence ID" value="OGD38880.1"/>
    <property type="molecule type" value="Genomic_DNA"/>
</dbReference>
<dbReference type="Gene3D" id="3.40.1440.10">
    <property type="entry name" value="GIY-YIG endonuclease"/>
    <property type="match status" value="1"/>
</dbReference>